<dbReference type="InParanoid" id="A0A554NAJ6"/>
<reference evidence="2 3" key="1">
    <citation type="submission" date="2018-06" db="EMBL/GenBank/DDBJ databases">
        <title>Natronomonas sp. F16-60 a new haloarchaeon isolated from a solar saltern of Isla Cristina, Huelva, Spain.</title>
        <authorList>
            <person name="Duran-Viseras A."/>
            <person name="Sanchez-Porro C."/>
            <person name="Ventosa A."/>
        </authorList>
    </citation>
    <scope>NUCLEOTIDE SEQUENCE [LARGE SCALE GENOMIC DNA]</scope>
    <source>
        <strain evidence="2 3">F16-60</strain>
    </source>
</reference>
<evidence type="ECO:0000259" key="1">
    <source>
        <dbReference type="Pfam" id="PF26222"/>
    </source>
</evidence>
<dbReference type="OrthoDB" id="339814at2157"/>
<dbReference type="AlphaFoldDB" id="A0A554NAJ6"/>
<dbReference type="Proteomes" id="UP000319894">
    <property type="component" value="Unassembled WGS sequence"/>
</dbReference>
<organism evidence="2 3">
    <name type="scientific">Haloglomus irregulare</name>
    <dbReference type="NCBI Taxonomy" id="2234134"/>
    <lineage>
        <taxon>Archaea</taxon>
        <taxon>Methanobacteriati</taxon>
        <taxon>Methanobacteriota</taxon>
        <taxon>Stenosarchaea group</taxon>
        <taxon>Halobacteria</taxon>
        <taxon>Halobacteriales</taxon>
        <taxon>Natronomonadaceae</taxon>
        <taxon>Haloglomus</taxon>
    </lineage>
</organism>
<accession>A0A554NAJ6</accession>
<evidence type="ECO:0000313" key="3">
    <source>
        <dbReference type="Proteomes" id="UP000319894"/>
    </source>
</evidence>
<proteinExistence type="predicted"/>
<dbReference type="InterPro" id="IPR058361">
    <property type="entry name" value="DUF8048"/>
</dbReference>
<dbReference type="Pfam" id="PF26222">
    <property type="entry name" value="DUF8048"/>
    <property type="match status" value="1"/>
</dbReference>
<dbReference type="EMBL" id="QMDX01000004">
    <property type="protein sequence ID" value="TSD14424.1"/>
    <property type="molecule type" value="Genomic_DNA"/>
</dbReference>
<feature type="domain" description="DUF8048" evidence="1">
    <location>
        <begin position="14"/>
        <end position="127"/>
    </location>
</feature>
<name>A0A554NAJ6_9EURY</name>
<comment type="caution">
    <text evidence="2">The sequence shown here is derived from an EMBL/GenBank/DDBJ whole genome shotgun (WGS) entry which is preliminary data.</text>
</comment>
<gene>
    <name evidence="2" type="ORF">DP107_09315</name>
</gene>
<keyword evidence="3" id="KW-1185">Reference proteome</keyword>
<sequence length="135" mass="15090">MAGESHDDTDALLAPFDDDIVAAVAARMDTTVAALRDLLRRHQRSARDFPGVDNLVYEWRKYLPYDPVVARTDGAFHCVVLPEVWGDFADSLDIDDRDFEQLLTVHDRQARHDAEARGGSTEVFDGATAMLLTRS</sequence>
<protein>
    <recommendedName>
        <fullName evidence="1">DUF8048 domain-containing protein</fullName>
    </recommendedName>
</protein>
<dbReference type="RefSeq" id="WP_144261877.1">
    <property type="nucleotide sequence ID" value="NZ_QMDX01000004.1"/>
</dbReference>
<evidence type="ECO:0000313" key="2">
    <source>
        <dbReference type="EMBL" id="TSD14424.1"/>
    </source>
</evidence>